<dbReference type="GeneID" id="9058706"/>
<gene>
    <name evidence="2" type="ORF">Pmar_PMAR024607</name>
</gene>
<protein>
    <recommendedName>
        <fullName evidence="1">Class II aldolase/adducin N-terminal domain-containing protein</fullName>
    </recommendedName>
</protein>
<dbReference type="RefSeq" id="XP_002768580.1">
    <property type="nucleotide sequence ID" value="XM_002768534.1"/>
</dbReference>
<dbReference type="AlphaFoldDB" id="C5LPP4"/>
<dbReference type="Pfam" id="PF00596">
    <property type="entry name" value="Aldolase_II"/>
    <property type="match status" value="1"/>
</dbReference>
<dbReference type="Gene3D" id="3.40.225.10">
    <property type="entry name" value="Class II aldolase/adducin N-terminal domain"/>
    <property type="match status" value="1"/>
</dbReference>
<dbReference type="InterPro" id="IPR001303">
    <property type="entry name" value="Aldolase_II/adducin_N"/>
</dbReference>
<feature type="non-terminal residue" evidence="2">
    <location>
        <position position="62"/>
    </location>
</feature>
<keyword evidence="3" id="KW-1185">Reference proteome</keyword>
<dbReference type="OrthoDB" id="191080at2759"/>
<dbReference type="Proteomes" id="UP000007800">
    <property type="component" value="Unassembled WGS sequence"/>
</dbReference>
<evidence type="ECO:0000313" key="3">
    <source>
        <dbReference type="Proteomes" id="UP000007800"/>
    </source>
</evidence>
<dbReference type="SUPFAM" id="SSF53639">
    <property type="entry name" value="AraD/HMP-PK domain-like"/>
    <property type="match status" value="1"/>
</dbReference>
<feature type="domain" description="Class II aldolase/adducin N-terminal" evidence="1">
    <location>
        <begin position="9"/>
        <end position="61"/>
    </location>
</feature>
<dbReference type="InterPro" id="IPR036409">
    <property type="entry name" value="Aldolase_II/adducin_N_sf"/>
</dbReference>
<sequence>MPGFDEAGERLAKMCRELEASGHMKGTSGCASMRVGHDGDGVLVTPSGYLKGELKGLEDLFL</sequence>
<dbReference type="EMBL" id="GG684197">
    <property type="protein sequence ID" value="EER01298.1"/>
    <property type="molecule type" value="Genomic_DNA"/>
</dbReference>
<name>C5LPP4_PERM5</name>
<evidence type="ECO:0000259" key="1">
    <source>
        <dbReference type="Pfam" id="PF00596"/>
    </source>
</evidence>
<reference evidence="2 3" key="1">
    <citation type="submission" date="2008-07" db="EMBL/GenBank/DDBJ databases">
        <authorList>
            <person name="El-Sayed N."/>
            <person name="Caler E."/>
            <person name="Inman J."/>
            <person name="Amedeo P."/>
            <person name="Hass B."/>
            <person name="Wortman J."/>
        </authorList>
    </citation>
    <scope>NUCLEOTIDE SEQUENCE [LARGE SCALE GENOMIC DNA]</scope>
    <source>
        <strain evidence="3">ATCC 50983 / TXsc</strain>
    </source>
</reference>
<organism evidence="3">
    <name type="scientific">Perkinsus marinus (strain ATCC 50983 / TXsc)</name>
    <dbReference type="NCBI Taxonomy" id="423536"/>
    <lineage>
        <taxon>Eukaryota</taxon>
        <taxon>Sar</taxon>
        <taxon>Alveolata</taxon>
        <taxon>Perkinsozoa</taxon>
        <taxon>Perkinsea</taxon>
        <taxon>Perkinsida</taxon>
        <taxon>Perkinsidae</taxon>
        <taxon>Perkinsus</taxon>
    </lineage>
</organism>
<dbReference type="InParanoid" id="C5LPP4"/>
<proteinExistence type="predicted"/>
<accession>C5LPP4</accession>
<evidence type="ECO:0000313" key="2">
    <source>
        <dbReference type="EMBL" id="EER01298.1"/>
    </source>
</evidence>